<feature type="transmembrane region" description="Helical" evidence="1">
    <location>
        <begin position="106"/>
        <end position="122"/>
    </location>
</feature>
<keyword evidence="1" id="KW-0472">Membrane</keyword>
<keyword evidence="3" id="KW-1185">Reference proteome</keyword>
<name>A0ABS3LHS5_9PROT</name>
<accession>A0ABS3LHS5</accession>
<evidence type="ECO:0000256" key="1">
    <source>
        <dbReference type="SAM" id="Phobius"/>
    </source>
</evidence>
<dbReference type="EMBL" id="JAFVMG010000001">
    <property type="protein sequence ID" value="MBO1327119.1"/>
    <property type="molecule type" value="Genomic_DNA"/>
</dbReference>
<evidence type="ECO:0000313" key="2">
    <source>
        <dbReference type="EMBL" id="MBO1327119.1"/>
    </source>
</evidence>
<feature type="transmembrane region" description="Helical" evidence="1">
    <location>
        <begin position="271"/>
        <end position="287"/>
    </location>
</feature>
<organism evidence="2 3">
    <name type="scientific">Acetobacter suratthaniensis</name>
    <dbReference type="NCBI Taxonomy" id="1502841"/>
    <lineage>
        <taxon>Bacteria</taxon>
        <taxon>Pseudomonadati</taxon>
        <taxon>Pseudomonadota</taxon>
        <taxon>Alphaproteobacteria</taxon>
        <taxon>Acetobacterales</taxon>
        <taxon>Acetobacteraceae</taxon>
        <taxon>Acetobacter</taxon>
    </lineage>
</organism>
<keyword evidence="1" id="KW-0812">Transmembrane</keyword>
<sequence length="526" mass="60961">MKNVNYVFYAVIFIITLIASFLRPIYNWDLDHEMYFGSRLLSGELLWTKEFHDKLPFVALIFLVPAYFKSVFVFKIISIFSICIFSFSLCAVSNKIFTKKGRSNEGILFSALMFFLLLYFSYDSITTINCIAVSFYGTSFLLILYDNFYNKIRTIVDRSLVLFFASGLGAMAVSIRPYYIASLGVTLVGSIVFSQGNSQAGERLFTLRKCLKISIWGAAIGVWGGVLNILPYALTGQISAFHDGLLMLGSHINPLSAVHDFFDRMRKFPDILLWGSWIFMIIFVFFCKKESNEYKIFWISMFSALAMGIYIISNHYWWHYIQLFFANYCICVLSVLSLVQAPNGLRIPFSKIEKIRMQFLYRVFLALFCIFVLFDLKKEAAIAENIKNEDTAFWKSTSYNWKEDLFRDYLQKNYVNSRPSFLFPDDMKAHWLLGEERYHFPHSANTQQVFLGWWKNITFRSAHFFVISNGEQYCEKIRSNGPELVVVQPDSLLLPCMKSAASGYQLQDTLENSVGKIMIFRREVQP</sequence>
<evidence type="ECO:0000313" key="3">
    <source>
        <dbReference type="Proteomes" id="UP000664399"/>
    </source>
</evidence>
<feature type="transmembrane region" description="Helical" evidence="1">
    <location>
        <begin position="7"/>
        <end position="26"/>
    </location>
</feature>
<protein>
    <recommendedName>
        <fullName evidence="4">Glycosyltransferase RgtA/B/C/D-like domain-containing protein</fullName>
    </recommendedName>
</protein>
<comment type="caution">
    <text evidence="2">The sequence shown here is derived from an EMBL/GenBank/DDBJ whole genome shotgun (WGS) entry which is preliminary data.</text>
</comment>
<dbReference type="RefSeq" id="WP_207852002.1">
    <property type="nucleotide sequence ID" value="NZ_JAFVMG010000001.1"/>
</dbReference>
<evidence type="ECO:0008006" key="4">
    <source>
        <dbReference type="Google" id="ProtNLM"/>
    </source>
</evidence>
<feature type="transmembrane region" description="Helical" evidence="1">
    <location>
        <begin position="72"/>
        <end position="94"/>
    </location>
</feature>
<dbReference type="Proteomes" id="UP000664399">
    <property type="component" value="Unassembled WGS sequence"/>
</dbReference>
<feature type="transmembrane region" description="Helical" evidence="1">
    <location>
        <begin position="318"/>
        <end position="339"/>
    </location>
</feature>
<feature type="transmembrane region" description="Helical" evidence="1">
    <location>
        <begin position="215"/>
        <end position="234"/>
    </location>
</feature>
<reference evidence="2 3" key="1">
    <citation type="submission" date="2021-03" db="EMBL/GenBank/DDBJ databases">
        <title>The complete genome sequence of Acetobacter suratthaniensis TBRC 1719.</title>
        <authorList>
            <person name="Charoenyingcharoen P."/>
            <person name="Yukphan P."/>
        </authorList>
    </citation>
    <scope>NUCLEOTIDE SEQUENCE [LARGE SCALE GENOMIC DNA]</scope>
    <source>
        <strain evidence="2 3">TBRC 1719</strain>
    </source>
</reference>
<gene>
    <name evidence="2" type="ORF">J2D75_01345</name>
</gene>
<feature type="transmembrane region" description="Helical" evidence="1">
    <location>
        <begin position="128"/>
        <end position="148"/>
    </location>
</feature>
<proteinExistence type="predicted"/>
<feature type="transmembrane region" description="Helical" evidence="1">
    <location>
        <begin position="294"/>
        <end position="312"/>
    </location>
</feature>
<feature type="transmembrane region" description="Helical" evidence="1">
    <location>
        <begin position="359"/>
        <end position="376"/>
    </location>
</feature>
<feature type="transmembrane region" description="Helical" evidence="1">
    <location>
        <begin position="178"/>
        <end position="194"/>
    </location>
</feature>
<feature type="transmembrane region" description="Helical" evidence="1">
    <location>
        <begin position="155"/>
        <end position="172"/>
    </location>
</feature>
<keyword evidence="1" id="KW-1133">Transmembrane helix</keyword>